<dbReference type="Proteomes" id="UP000585437">
    <property type="component" value="Unassembled WGS sequence"/>
</dbReference>
<gene>
    <name evidence="1" type="ORF">F4695_003018</name>
</gene>
<keyword evidence="2" id="KW-1185">Reference proteome</keyword>
<dbReference type="AlphaFoldDB" id="A0A7X0JL49"/>
<dbReference type="RefSeq" id="WP_184655166.1">
    <property type="nucleotide sequence ID" value="NZ_JACHBU010000005.1"/>
</dbReference>
<reference evidence="1 2" key="1">
    <citation type="submission" date="2020-08" db="EMBL/GenBank/DDBJ databases">
        <title>The Agave Microbiome: Exploring the role of microbial communities in plant adaptations to desert environments.</title>
        <authorList>
            <person name="Partida-Martinez L.P."/>
        </authorList>
    </citation>
    <scope>NUCLEOTIDE SEQUENCE [LARGE SCALE GENOMIC DNA]</scope>
    <source>
        <strain evidence="1 2">AS3.12</strain>
    </source>
</reference>
<proteinExistence type="predicted"/>
<comment type="caution">
    <text evidence="1">The sequence shown here is derived from an EMBL/GenBank/DDBJ whole genome shotgun (WGS) entry which is preliminary data.</text>
</comment>
<organism evidence="1 2">
    <name type="scientific">Rhizobium soli</name>
    <dbReference type="NCBI Taxonomy" id="424798"/>
    <lineage>
        <taxon>Bacteria</taxon>
        <taxon>Pseudomonadati</taxon>
        <taxon>Pseudomonadota</taxon>
        <taxon>Alphaproteobacteria</taxon>
        <taxon>Hyphomicrobiales</taxon>
        <taxon>Rhizobiaceae</taxon>
        <taxon>Rhizobium/Agrobacterium group</taxon>
        <taxon>Rhizobium</taxon>
    </lineage>
</organism>
<protein>
    <submittedName>
        <fullName evidence="1">Uncharacterized protein</fullName>
    </submittedName>
</protein>
<dbReference type="EMBL" id="JACHBU010000005">
    <property type="protein sequence ID" value="MBB6509650.1"/>
    <property type="molecule type" value="Genomic_DNA"/>
</dbReference>
<accession>A0A7X0JL49</accession>
<name>A0A7X0JL49_9HYPH</name>
<sequence>MLNRLITALYRPVTEDDATGTFADGAFHLSAAEQLAFDRSHSLRKSYEHDVVLAKKRELPSLILH</sequence>
<evidence type="ECO:0000313" key="2">
    <source>
        <dbReference type="Proteomes" id="UP000585437"/>
    </source>
</evidence>
<evidence type="ECO:0000313" key="1">
    <source>
        <dbReference type="EMBL" id="MBB6509650.1"/>
    </source>
</evidence>